<evidence type="ECO:0000313" key="2">
    <source>
        <dbReference type="Proteomes" id="UP001164743"/>
    </source>
</evidence>
<keyword evidence="2" id="KW-1185">Reference proteome</keyword>
<dbReference type="EMBL" id="CP110421">
    <property type="protein sequence ID" value="WAQ81338.1"/>
    <property type="molecule type" value="Genomic_DNA"/>
</dbReference>
<gene>
    <name evidence="1" type="ORF">PtA15_1A678</name>
</gene>
<evidence type="ECO:0000313" key="1">
    <source>
        <dbReference type="EMBL" id="WAQ81338.1"/>
    </source>
</evidence>
<proteinExistence type="predicted"/>
<accession>A0ABY7C838</accession>
<sequence length="110" mass="12188">MSLELNQNGASHVVHISDGPPPDFIEYSTAGPTVQGEMKYLCSGIPPFDAMLEKPNAGTLFMKIPKDILEFHKNPIPFELMVFIRAKLIDVKQSLDIIPVMCDSMLPTNT</sequence>
<reference evidence="1" key="1">
    <citation type="submission" date="2022-10" db="EMBL/GenBank/DDBJ databases">
        <title>Puccinia triticina Genome sequencing and assembly.</title>
        <authorList>
            <person name="Li C."/>
        </authorList>
    </citation>
    <scope>NUCLEOTIDE SEQUENCE</scope>
    <source>
        <strain evidence="1">Pt15</strain>
    </source>
</reference>
<organism evidence="1 2">
    <name type="scientific">Puccinia triticina</name>
    <dbReference type="NCBI Taxonomy" id="208348"/>
    <lineage>
        <taxon>Eukaryota</taxon>
        <taxon>Fungi</taxon>
        <taxon>Dikarya</taxon>
        <taxon>Basidiomycota</taxon>
        <taxon>Pucciniomycotina</taxon>
        <taxon>Pucciniomycetes</taxon>
        <taxon>Pucciniales</taxon>
        <taxon>Pucciniaceae</taxon>
        <taxon>Puccinia</taxon>
    </lineage>
</organism>
<dbReference type="GeneID" id="77806625"/>
<dbReference type="RefSeq" id="XP_053016893.1">
    <property type="nucleotide sequence ID" value="XM_053165730.1"/>
</dbReference>
<protein>
    <submittedName>
        <fullName evidence="1">Uncharacterized protein</fullName>
    </submittedName>
</protein>
<name>A0ABY7C838_9BASI</name>
<dbReference type="Proteomes" id="UP001164743">
    <property type="component" value="Chromosome 1A"/>
</dbReference>